<dbReference type="RefSeq" id="WP_318647890.1">
    <property type="nucleotide sequence ID" value="NZ_CP137852.1"/>
</dbReference>
<reference evidence="2 3" key="1">
    <citation type="submission" date="2023-11" db="EMBL/GenBank/DDBJ databases">
        <title>Arctic aerobic anoxygenic photoheterotroph Sediminicoccus rosea KRV36 adapts its photosynthesis to long days of polar summer.</title>
        <authorList>
            <person name="Tomasch J."/>
            <person name="Kopejtka K."/>
            <person name="Bily T."/>
            <person name="Gardiner A.T."/>
            <person name="Gardian Z."/>
            <person name="Shivaramu S."/>
            <person name="Koblizek M."/>
            <person name="Engelhardt F."/>
            <person name="Kaftan D."/>
        </authorList>
    </citation>
    <scope>NUCLEOTIDE SEQUENCE [LARGE SCALE GENOMIC DNA]</scope>
    <source>
        <strain evidence="2 3">R-30</strain>
    </source>
</reference>
<keyword evidence="3" id="KW-1185">Reference proteome</keyword>
<name>A0ABZ0PEX6_9PROT</name>
<gene>
    <name evidence="2" type="ORF">R9Z33_17685</name>
</gene>
<protein>
    <submittedName>
        <fullName evidence="2">CoA transferase</fullName>
    </submittedName>
</protein>
<keyword evidence="2" id="KW-0808">Transferase</keyword>
<dbReference type="EMBL" id="CP137852">
    <property type="protein sequence ID" value="WPB83933.1"/>
    <property type="molecule type" value="Genomic_DNA"/>
</dbReference>
<dbReference type="SUPFAM" id="SSF89796">
    <property type="entry name" value="CoA-transferase family III (CaiB/BaiF)"/>
    <property type="match status" value="2"/>
</dbReference>
<dbReference type="PANTHER" id="PTHR48228">
    <property type="entry name" value="SUCCINYL-COA--D-CITRAMALATE COA-TRANSFERASE"/>
    <property type="match status" value="1"/>
</dbReference>
<dbReference type="Gene3D" id="3.40.50.10540">
    <property type="entry name" value="Crotonobetainyl-coa:carnitine coa-transferase, domain 1"/>
    <property type="match status" value="3"/>
</dbReference>
<evidence type="ECO:0000256" key="1">
    <source>
        <dbReference type="SAM" id="MobiDB-lite"/>
    </source>
</evidence>
<sequence>MTQATPSPHPLAGRRILDLGAFCAHRPHALAASMAARLCAAYGAEVIRPLPPGGEPFAQDAPLLPDGRSALDRFLSAGKSCGAATGTFDAAIGDRHALVAHAHGVPVQARISLHGPEQEDPPVTELGIAALAGLLGIVGEAMPAPPSRLAGHQVAYAAGLAACTALLAALHGGGEEVADVSLLDVAAWLNWKVAAGVMVMGRAPTRSAARVTWFTLPCRDGHMALVYQEKDWPPLRDLIGDARLKDDALFGDNARRGANRAAMLEVLGPWFAARTRREITQAVQAHRIPTGPVLWPIELLEDAQFRARDFLGADGMPALPLAWDGQRLAPAPGRATAAPPGRRVAGRPLSGLRVVDLGWITAGAATSTLLLDLGADVVKVEGPGAPDPFRNWEGAKPGTDWWNHCPFFNFTNRGKRSLCLDLKDERGRAVLLRLLEDADVLVENFRRGVMAALGLDVAMLRQRFPRLVIASISSQGETGPDRAMVSYGSTLEASSGLAALTGAGEAPMITGRDVNYPDQVVCLFAAGAVIAALEERRRSGQGAHLDLSQRELTAFLLGEELLAAAAGAPSPRRGNTDPAEPGERLENDGMGGWEVLHGHGGPASRLRVRDGADLAAAADFARGTAVLRCPDGSPAKGIPFRFAQQRLAVEDGCHPLGADNRAVLREIGLTEDEVTALEQDGVLATRPRRAAE</sequence>
<evidence type="ECO:0000313" key="2">
    <source>
        <dbReference type="EMBL" id="WPB83933.1"/>
    </source>
</evidence>
<dbReference type="Pfam" id="PF02515">
    <property type="entry name" value="CoA_transf_3"/>
    <property type="match status" value="2"/>
</dbReference>
<dbReference type="InterPro" id="IPR003673">
    <property type="entry name" value="CoA-Trfase_fam_III"/>
</dbReference>
<feature type="region of interest" description="Disordered" evidence="1">
    <location>
        <begin position="566"/>
        <end position="597"/>
    </location>
</feature>
<organism evidence="2 3">
    <name type="scientific">Sediminicoccus rosea</name>
    <dbReference type="NCBI Taxonomy" id="1225128"/>
    <lineage>
        <taxon>Bacteria</taxon>
        <taxon>Pseudomonadati</taxon>
        <taxon>Pseudomonadota</taxon>
        <taxon>Alphaproteobacteria</taxon>
        <taxon>Acetobacterales</taxon>
        <taxon>Roseomonadaceae</taxon>
        <taxon>Sediminicoccus</taxon>
    </lineage>
</organism>
<accession>A0ABZ0PEX6</accession>
<dbReference type="InterPro" id="IPR050509">
    <property type="entry name" value="CoA-transferase_III"/>
</dbReference>
<proteinExistence type="predicted"/>
<dbReference type="InterPro" id="IPR023606">
    <property type="entry name" value="CoA-Trfase_III_dom_1_sf"/>
</dbReference>
<evidence type="ECO:0000313" key="3">
    <source>
        <dbReference type="Proteomes" id="UP001305521"/>
    </source>
</evidence>
<dbReference type="InterPro" id="IPR044855">
    <property type="entry name" value="CoA-Trfase_III_dom3_sf"/>
</dbReference>
<dbReference type="Proteomes" id="UP001305521">
    <property type="component" value="Chromosome"/>
</dbReference>
<dbReference type="PANTHER" id="PTHR48228:SF5">
    <property type="entry name" value="ALPHA-METHYLACYL-COA RACEMASE"/>
    <property type="match status" value="1"/>
</dbReference>
<dbReference type="GO" id="GO:0016740">
    <property type="term" value="F:transferase activity"/>
    <property type="evidence" value="ECO:0007669"/>
    <property type="project" value="UniProtKB-KW"/>
</dbReference>
<dbReference type="Gene3D" id="3.30.1540.10">
    <property type="entry name" value="formyl-coa transferase, domain 3"/>
    <property type="match status" value="1"/>
</dbReference>